<dbReference type="PANTHER" id="PTHR42685:SF22">
    <property type="entry name" value="CONDITIONED MEDIUM FACTOR RECEPTOR 1"/>
    <property type="match status" value="1"/>
</dbReference>
<name>A0ABT4W5M7_9RHOB</name>
<reference evidence="2 3" key="1">
    <citation type="submission" date="2023-01" db="EMBL/GenBank/DDBJ databases">
        <authorList>
            <person name="Yoon J.-W."/>
        </authorList>
    </citation>
    <scope>NUCLEOTIDE SEQUENCE [LARGE SCALE GENOMIC DNA]</scope>
    <source>
        <strain evidence="2 3">KMU-50</strain>
    </source>
</reference>
<dbReference type="SUPFAM" id="SSF51905">
    <property type="entry name" value="FAD/NAD(P)-binding domain"/>
    <property type="match status" value="1"/>
</dbReference>
<keyword evidence="3" id="KW-1185">Reference proteome</keyword>
<dbReference type="Pfam" id="PF01494">
    <property type="entry name" value="FAD_binding_3"/>
    <property type="match status" value="1"/>
</dbReference>
<evidence type="ECO:0000259" key="1">
    <source>
        <dbReference type="Pfam" id="PF01494"/>
    </source>
</evidence>
<organism evidence="2 3">
    <name type="scientific">Aliiroseovarius salicola</name>
    <dbReference type="NCBI Taxonomy" id="3009082"/>
    <lineage>
        <taxon>Bacteria</taxon>
        <taxon>Pseudomonadati</taxon>
        <taxon>Pseudomonadota</taxon>
        <taxon>Alphaproteobacteria</taxon>
        <taxon>Rhodobacterales</taxon>
        <taxon>Paracoccaceae</taxon>
        <taxon>Aliiroseovarius</taxon>
    </lineage>
</organism>
<dbReference type="PRINTS" id="PR00420">
    <property type="entry name" value="RNGMNOXGNASE"/>
</dbReference>
<evidence type="ECO:0000313" key="3">
    <source>
        <dbReference type="Proteomes" id="UP001528040"/>
    </source>
</evidence>
<dbReference type="Proteomes" id="UP001528040">
    <property type="component" value="Unassembled WGS sequence"/>
</dbReference>
<dbReference type="PANTHER" id="PTHR42685">
    <property type="entry name" value="GERANYLGERANYL DIPHOSPHATE REDUCTASE"/>
    <property type="match status" value="1"/>
</dbReference>
<feature type="domain" description="FAD-binding" evidence="1">
    <location>
        <begin position="11"/>
        <end position="186"/>
    </location>
</feature>
<dbReference type="InterPro" id="IPR002938">
    <property type="entry name" value="FAD-bd"/>
</dbReference>
<gene>
    <name evidence="2" type="ORF">O2N63_17155</name>
</gene>
<dbReference type="RefSeq" id="WP_271055531.1">
    <property type="nucleotide sequence ID" value="NZ_JAQIIO010000017.1"/>
</dbReference>
<dbReference type="InterPro" id="IPR050407">
    <property type="entry name" value="Geranylgeranyl_reductase"/>
</dbReference>
<comment type="caution">
    <text evidence="2">The sequence shown here is derived from an EMBL/GenBank/DDBJ whole genome shotgun (WGS) entry which is preliminary data.</text>
</comment>
<proteinExistence type="predicted"/>
<dbReference type="InterPro" id="IPR036188">
    <property type="entry name" value="FAD/NAD-bd_sf"/>
</dbReference>
<protein>
    <submittedName>
        <fullName evidence="2">NAD(P)/FAD-dependent oxidoreductase</fullName>
    </submittedName>
</protein>
<evidence type="ECO:0000313" key="2">
    <source>
        <dbReference type="EMBL" id="MDA5095821.1"/>
    </source>
</evidence>
<accession>A0ABT4W5M7</accession>
<dbReference type="EMBL" id="JAQIIO010000017">
    <property type="protein sequence ID" value="MDA5095821.1"/>
    <property type="molecule type" value="Genomic_DNA"/>
</dbReference>
<dbReference type="Gene3D" id="3.50.50.60">
    <property type="entry name" value="FAD/NAD(P)-binding domain"/>
    <property type="match status" value="1"/>
</dbReference>
<sequence>MTNTYFSLKHYDAIIVGARCAGAATALQLAQMGARVLLIDRDLPSNDTLSTHALMRPAISLMHDWGVLGDVINSGAPMITTTNFYYGTEKIPVSIKPDGEIKGLYAPRRGILDQILVDKAVEFGAEFHVGTTFDTAIMDTNGHVRGAVLRTPDGTMESVSSTVLIGADGRQSSVATNVGANLQAEGPERCAVLYGYFDGIPNDGYRWFFGDQNFSGAIPTNDGAHCVFAATRPDVFNATFSADPIGGMTGVIAQSDPELAETLLSNPQRGRLRRFGGAAGHMRECAGPGWALVGDAGYFKDPSTAHGITDAFLDAHRLAHALAYSPAYPVSYQQERNEISRPLFEITRKIAALDLSPEQLKEQHMKLHQCMKLEQATLQGAKRVSIAAE</sequence>